<dbReference type="InterPro" id="IPR000014">
    <property type="entry name" value="PAS"/>
</dbReference>
<evidence type="ECO:0000256" key="4">
    <source>
        <dbReference type="ARBA" id="ARBA00022475"/>
    </source>
</evidence>
<evidence type="ECO:0000256" key="11">
    <source>
        <dbReference type="SAM" id="Phobius"/>
    </source>
</evidence>
<comment type="caution">
    <text evidence="16">The sequence shown here is derived from an EMBL/GenBank/DDBJ whole genome shotgun (WGS) entry which is preliminary data.</text>
</comment>
<dbReference type="Gene3D" id="3.40.50.2300">
    <property type="match status" value="1"/>
</dbReference>
<evidence type="ECO:0000256" key="10">
    <source>
        <dbReference type="SAM" id="Coils"/>
    </source>
</evidence>
<feature type="coiled-coil region" evidence="10">
    <location>
        <begin position="317"/>
        <end position="344"/>
    </location>
</feature>
<evidence type="ECO:0000256" key="8">
    <source>
        <dbReference type="ARBA" id="ARBA00023136"/>
    </source>
</evidence>
<dbReference type="InterPro" id="IPR003661">
    <property type="entry name" value="HisK_dim/P_dom"/>
</dbReference>
<dbReference type="InterPro" id="IPR000700">
    <property type="entry name" value="PAS-assoc_C"/>
</dbReference>
<dbReference type="Pfam" id="PF00512">
    <property type="entry name" value="HisKA"/>
    <property type="match status" value="1"/>
</dbReference>
<comment type="catalytic activity">
    <reaction evidence="1">
        <text>ATP + protein L-histidine = ADP + protein N-phospho-L-histidine.</text>
        <dbReference type="EC" id="2.7.13.3"/>
    </reaction>
</comment>
<evidence type="ECO:0000256" key="2">
    <source>
        <dbReference type="ARBA" id="ARBA00004651"/>
    </source>
</evidence>
<dbReference type="Gene3D" id="3.30.450.20">
    <property type="entry name" value="PAS domain"/>
    <property type="match status" value="2"/>
</dbReference>
<evidence type="ECO:0000256" key="5">
    <source>
        <dbReference type="ARBA" id="ARBA00022553"/>
    </source>
</evidence>
<dbReference type="PANTHER" id="PTHR43065:SF42">
    <property type="entry name" value="TWO-COMPONENT SENSOR PPRA"/>
    <property type="match status" value="1"/>
</dbReference>
<dbReference type="SUPFAM" id="SSF47384">
    <property type="entry name" value="Homodimeric domain of signal transducing histidine kinase"/>
    <property type="match status" value="1"/>
</dbReference>
<dbReference type="PROSITE" id="PS50110">
    <property type="entry name" value="RESPONSE_REGULATORY"/>
    <property type="match status" value="1"/>
</dbReference>
<dbReference type="InterPro" id="IPR011620">
    <property type="entry name" value="Sig_transdc_His_kinase_LytS_TM"/>
</dbReference>
<dbReference type="EMBL" id="DSUH01000087">
    <property type="protein sequence ID" value="HGU32014.1"/>
    <property type="molecule type" value="Genomic_DNA"/>
</dbReference>
<feature type="transmembrane region" description="Helical" evidence="11">
    <location>
        <begin position="140"/>
        <end position="162"/>
    </location>
</feature>
<feature type="domain" description="PAS" evidence="14">
    <location>
        <begin position="231"/>
        <end position="284"/>
    </location>
</feature>
<feature type="transmembrane region" description="Helical" evidence="11">
    <location>
        <begin position="46"/>
        <end position="66"/>
    </location>
</feature>
<dbReference type="InterPro" id="IPR035965">
    <property type="entry name" value="PAS-like_dom_sf"/>
</dbReference>
<reference evidence="16" key="1">
    <citation type="journal article" date="2020" name="mSystems">
        <title>Genome- and Community-Level Interaction Insights into Carbon Utilization and Element Cycling Functions of Hydrothermarchaeota in Hydrothermal Sediment.</title>
        <authorList>
            <person name="Zhou Z."/>
            <person name="Liu Y."/>
            <person name="Xu W."/>
            <person name="Pan J."/>
            <person name="Luo Z.H."/>
            <person name="Li M."/>
        </authorList>
    </citation>
    <scope>NUCLEOTIDE SEQUENCE [LARGE SCALE GENOMIC DNA]</scope>
    <source>
        <strain evidence="16">SpSt-477</strain>
    </source>
</reference>
<dbReference type="AlphaFoldDB" id="A0A7C4RR21"/>
<feature type="domain" description="PAC" evidence="15">
    <location>
        <begin position="283"/>
        <end position="333"/>
    </location>
</feature>
<feature type="transmembrane region" description="Helical" evidence="11">
    <location>
        <begin position="12"/>
        <end position="34"/>
    </location>
</feature>
<name>A0A7C4RR21_9BACT</name>
<dbReference type="CDD" id="cd00156">
    <property type="entry name" value="REC"/>
    <property type="match status" value="1"/>
</dbReference>
<dbReference type="SMART" id="SM00387">
    <property type="entry name" value="HATPase_c"/>
    <property type="match status" value="1"/>
</dbReference>
<evidence type="ECO:0000259" key="13">
    <source>
        <dbReference type="PROSITE" id="PS50110"/>
    </source>
</evidence>
<organism evidence="16">
    <name type="scientific">Desulfatirhabdium butyrativorans</name>
    <dbReference type="NCBI Taxonomy" id="340467"/>
    <lineage>
        <taxon>Bacteria</taxon>
        <taxon>Pseudomonadati</taxon>
        <taxon>Thermodesulfobacteriota</taxon>
        <taxon>Desulfobacteria</taxon>
        <taxon>Desulfobacterales</taxon>
        <taxon>Desulfatirhabdiaceae</taxon>
        <taxon>Desulfatirhabdium</taxon>
    </lineage>
</organism>
<keyword evidence="7 11" id="KW-1133">Transmembrane helix</keyword>
<dbReference type="PROSITE" id="PS50113">
    <property type="entry name" value="PAC"/>
    <property type="match status" value="1"/>
</dbReference>
<dbReference type="PROSITE" id="PS50109">
    <property type="entry name" value="HIS_KIN"/>
    <property type="match status" value="1"/>
</dbReference>
<feature type="domain" description="PAS" evidence="14">
    <location>
        <begin position="334"/>
        <end position="407"/>
    </location>
</feature>
<evidence type="ECO:0000259" key="12">
    <source>
        <dbReference type="PROSITE" id="PS50109"/>
    </source>
</evidence>
<dbReference type="PROSITE" id="PS50112">
    <property type="entry name" value="PAS"/>
    <property type="match status" value="2"/>
</dbReference>
<dbReference type="NCBIfam" id="TIGR00229">
    <property type="entry name" value="sensory_box"/>
    <property type="match status" value="2"/>
</dbReference>
<keyword evidence="8 11" id="KW-0472">Membrane</keyword>
<dbReference type="InterPro" id="IPR003594">
    <property type="entry name" value="HATPase_dom"/>
</dbReference>
<keyword evidence="4" id="KW-1003">Cell membrane</keyword>
<dbReference type="InterPro" id="IPR004358">
    <property type="entry name" value="Sig_transdc_His_kin-like_C"/>
</dbReference>
<feature type="domain" description="Response regulatory" evidence="13">
    <location>
        <begin position="712"/>
        <end position="829"/>
    </location>
</feature>
<keyword evidence="6 11" id="KW-0812">Transmembrane</keyword>
<sequence length="832" mass="93092">MFHTGWKGHPPMLLDLLYNAALLVALSALYGVLVRFRKPDNSYHKMLSGVFFGLIAVIGMNFPVHLDSGIIYDGRSIVLTLAGLFGGGTAAMTAIAIAGAYRAFIGGPGVWAGLATIVSCTLIGLAFRRRSRNHPETISVPHFFGIGLVSHMAMLACQLLVLPWPRGVHILANIWLPVMIVFPAATALMAIFFSSEERRIQTEEHLAKSEGRFRLAFLTSPDSININRLSDGLYIDVNEGFCHITGYRREEVIGKSSLEIDIWADPEDRKRLVQGLLRDGIVRNLEAKFRMKDGRRLDGLMSAAVIELDGVPHILSITRDISDRKRLENELRESEQRYRTLFEDHSAVELLIDSETGRIVDANHAAVSYYGWSREQLTGMAIHEINTLTPEEVREEMENARKRRRNHFQFRHRRADGSVSDVRVFSSPIEIGGKQYLHSIVLDISNEKRLEAQLIQAQKMESVGQLAGGVAHDFNNLLQVMNGYAEILVAKYGLEHEIGRYVQKILDAGYKASRLVQQLLAFSRRQLMRPELLNLNEVIEAGLKMLHRVIGEHIDIRFVGGHKLGSVYADRTMMEQVLINLCVNARDAMPEGGEIVIETENVFIDETYCQMHAWAKIGRYVLISVTDSGCGMSPEVMERIFEPFFTTKETGKGTGLGLSTTYGIVKQHEGLIHVYSEEGKGTTFKIYLPVSERVATDVGNKIQSPAPLGNETILVVEDSEEVRHLAREILERAGYRVIEAQNGQEAIEMIESGAADDVAAYLLDVVMPKMSGWDVYKRLCSLKPGCRVLFMSGYSENAVHTNYVLKSGCHLVQKPFSRESLLKELRKVIDQG</sequence>
<feature type="modified residue" description="4-aspartylphosphate" evidence="9">
    <location>
        <position position="764"/>
    </location>
</feature>
<dbReference type="SMART" id="SM00448">
    <property type="entry name" value="REC"/>
    <property type="match status" value="1"/>
</dbReference>
<feature type="transmembrane region" description="Helical" evidence="11">
    <location>
        <begin position="78"/>
        <end position="104"/>
    </location>
</feature>
<dbReference type="GO" id="GO:0000155">
    <property type="term" value="F:phosphorelay sensor kinase activity"/>
    <property type="evidence" value="ECO:0007669"/>
    <property type="project" value="InterPro"/>
</dbReference>
<dbReference type="SMART" id="SM00091">
    <property type="entry name" value="PAS"/>
    <property type="match status" value="2"/>
</dbReference>
<evidence type="ECO:0000256" key="6">
    <source>
        <dbReference type="ARBA" id="ARBA00022692"/>
    </source>
</evidence>
<proteinExistence type="predicted"/>
<dbReference type="EC" id="2.7.13.3" evidence="3"/>
<evidence type="ECO:0000259" key="14">
    <source>
        <dbReference type="PROSITE" id="PS50112"/>
    </source>
</evidence>
<evidence type="ECO:0000259" key="15">
    <source>
        <dbReference type="PROSITE" id="PS50113"/>
    </source>
</evidence>
<dbReference type="GO" id="GO:0005886">
    <property type="term" value="C:plasma membrane"/>
    <property type="evidence" value="ECO:0007669"/>
    <property type="project" value="UniProtKB-SubCell"/>
</dbReference>
<dbReference type="CDD" id="cd00082">
    <property type="entry name" value="HisKA"/>
    <property type="match status" value="1"/>
</dbReference>
<dbReference type="SUPFAM" id="SSF55874">
    <property type="entry name" value="ATPase domain of HSP90 chaperone/DNA topoisomerase II/histidine kinase"/>
    <property type="match status" value="1"/>
</dbReference>
<dbReference type="SMART" id="SM00086">
    <property type="entry name" value="PAC"/>
    <property type="match status" value="2"/>
</dbReference>
<dbReference type="InterPro" id="IPR036890">
    <property type="entry name" value="HATPase_C_sf"/>
</dbReference>
<dbReference type="SUPFAM" id="SSF52172">
    <property type="entry name" value="CheY-like"/>
    <property type="match status" value="1"/>
</dbReference>
<dbReference type="PRINTS" id="PR00344">
    <property type="entry name" value="BCTRLSENSOR"/>
</dbReference>
<feature type="transmembrane region" description="Helical" evidence="11">
    <location>
        <begin position="110"/>
        <end position="128"/>
    </location>
</feature>
<feature type="domain" description="Histidine kinase" evidence="12">
    <location>
        <begin position="469"/>
        <end position="692"/>
    </location>
</feature>
<protein>
    <recommendedName>
        <fullName evidence="3">histidine kinase</fullName>
        <ecNumber evidence="3">2.7.13.3</ecNumber>
    </recommendedName>
</protein>
<keyword evidence="5 9" id="KW-0597">Phosphoprotein</keyword>
<dbReference type="InterPro" id="IPR011006">
    <property type="entry name" value="CheY-like_superfamily"/>
</dbReference>
<dbReference type="Pfam" id="PF13426">
    <property type="entry name" value="PAS_9"/>
    <property type="match status" value="2"/>
</dbReference>
<dbReference type="PANTHER" id="PTHR43065">
    <property type="entry name" value="SENSOR HISTIDINE KINASE"/>
    <property type="match status" value="1"/>
</dbReference>
<keyword evidence="10" id="KW-0175">Coiled coil</keyword>
<dbReference type="InterPro" id="IPR001789">
    <property type="entry name" value="Sig_transdc_resp-reg_receiver"/>
</dbReference>
<gene>
    <name evidence="16" type="ORF">ENS29_04060</name>
</gene>
<dbReference type="InterPro" id="IPR036097">
    <property type="entry name" value="HisK_dim/P_sf"/>
</dbReference>
<dbReference type="Pfam" id="PF07694">
    <property type="entry name" value="5TM-5TMR_LYT"/>
    <property type="match status" value="1"/>
</dbReference>
<evidence type="ECO:0000313" key="16">
    <source>
        <dbReference type="EMBL" id="HGU32014.1"/>
    </source>
</evidence>
<evidence type="ECO:0000256" key="1">
    <source>
        <dbReference type="ARBA" id="ARBA00000085"/>
    </source>
</evidence>
<dbReference type="InterPro" id="IPR005467">
    <property type="entry name" value="His_kinase_dom"/>
</dbReference>
<dbReference type="GO" id="GO:0071555">
    <property type="term" value="P:cell wall organization"/>
    <property type="evidence" value="ECO:0007669"/>
    <property type="project" value="InterPro"/>
</dbReference>
<dbReference type="CDD" id="cd00130">
    <property type="entry name" value="PAS"/>
    <property type="match status" value="2"/>
</dbReference>
<dbReference type="Gene3D" id="3.30.565.10">
    <property type="entry name" value="Histidine kinase-like ATPase, C-terminal domain"/>
    <property type="match status" value="1"/>
</dbReference>
<evidence type="ECO:0000256" key="3">
    <source>
        <dbReference type="ARBA" id="ARBA00012438"/>
    </source>
</evidence>
<dbReference type="SUPFAM" id="SSF55785">
    <property type="entry name" value="PYP-like sensor domain (PAS domain)"/>
    <property type="match status" value="2"/>
</dbReference>
<dbReference type="Pfam" id="PF00072">
    <property type="entry name" value="Response_reg"/>
    <property type="match status" value="1"/>
</dbReference>
<dbReference type="Pfam" id="PF02518">
    <property type="entry name" value="HATPase_c"/>
    <property type="match status" value="1"/>
</dbReference>
<dbReference type="SMART" id="SM00388">
    <property type="entry name" value="HisKA"/>
    <property type="match status" value="1"/>
</dbReference>
<evidence type="ECO:0000256" key="7">
    <source>
        <dbReference type="ARBA" id="ARBA00022989"/>
    </source>
</evidence>
<accession>A0A7C4RR21</accession>
<comment type="subcellular location">
    <subcellularLocation>
        <location evidence="2">Cell membrane</location>
        <topology evidence="2">Multi-pass membrane protein</topology>
    </subcellularLocation>
</comment>
<dbReference type="InterPro" id="IPR001610">
    <property type="entry name" value="PAC"/>
</dbReference>
<dbReference type="Gene3D" id="1.10.287.130">
    <property type="match status" value="1"/>
</dbReference>
<evidence type="ECO:0000256" key="9">
    <source>
        <dbReference type="PROSITE-ProRule" id="PRU00169"/>
    </source>
</evidence>
<feature type="transmembrane region" description="Helical" evidence="11">
    <location>
        <begin position="174"/>
        <end position="193"/>
    </location>
</feature>